<organism evidence="3 4">
    <name type="scientific">Magnetofaba australis IT-1</name>
    <dbReference type="NCBI Taxonomy" id="1434232"/>
    <lineage>
        <taxon>Bacteria</taxon>
        <taxon>Pseudomonadati</taxon>
        <taxon>Pseudomonadota</taxon>
        <taxon>Magnetococcia</taxon>
        <taxon>Magnetococcales</taxon>
        <taxon>Magnetococcaceae</taxon>
        <taxon>Magnetofaba</taxon>
    </lineage>
</organism>
<sequence length="503" mass="55254">MSPMPQQRMMAAGAPPALAQALPPPSRMRQEERENYKEVEDNPIKQVSAEPVSTFSIDVDTASYANMRRLLKQGGRLPADAIRIEELINYFSYDYPKPDSAAKPLAVSAKSYPSPWNPKTRLLHIGVQGYAIDAAQRPAANLVFLLDVSGSMGDVDKLDLAKKSFEFLVKALRAEDRVAIIAYSDETTTILEPTPGDQGQKILNALAPLRAEGSTNGSAGLQMAYALARQNFDPAKVNRVLIATDGDFNFGVTRGKTLEEQVADERKSGVYLSVLGFGGGNYNDELMQRLAQKGNGVALYVDSLIEAHKIYGADLFANLFPIANDVKIQVEFNPAQVAEYRLIGFETRQLRREDFQNDQVDAGEVGSGHRVTALYEYVPVTSDFRYMQPLRYAPKAKAAASSDVSREIAHVRLRYKLPGQPSSQLLTRPVGPADALEKFEQAPADMRFAAAVAGFGQLLRRSPHLHGFDFAAVRAIASAAKGDDPFGYRAEFINLIPLAERLR</sequence>
<dbReference type="Pfam" id="PF00092">
    <property type="entry name" value="VWA"/>
    <property type="match status" value="1"/>
</dbReference>
<dbReference type="InterPro" id="IPR021908">
    <property type="entry name" value="YfbK_C"/>
</dbReference>
<dbReference type="InterPro" id="IPR051266">
    <property type="entry name" value="CLCR"/>
</dbReference>
<evidence type="ECO:0000313" key="3">
    <source>
        <dbReference type="EMBL" id="OSM07093.1"/>
    </source>
</evidence>
<accession>A0A1Y2K8P0</accession>
<gene>
    <name evidence="3" type="ORF">MAIT1_03998</name>
</gene>
<dbReference type="PANTHER" id="PTHR10579">
    <property type="entry name" value="CALCIUM-ACTIVATED CHLORIDE CHANNEL REGULATOR"/>
    <property type="match status" value="1"/>
</dbReference>
<dbReference type="AlphaFoldDB" id="A0A1Y2K8P0"/>
<dbReference type="CDD" id="cd01465">
    <property type="entry name" value="vWA_subgroup"/>
    <property type="match status" value="1"/>
</dbReference>
<feature type="compositionally biased region" description="Low complexity" evidence="1">
    <location>
        <begin position="11"/>
        <end position="21"/>
    </location>
</feature>
<feature type="compositionally biased region" description="Basic and acidic residues" evidence="1">
    <location>
        <begin position="28"/>
        <end position="41"/>
    </location>
</feature>
<dbReference type="SUPFAM" id="SSF53300">
    <property type="entry name" value="vWA-like"/>
    <property type="match status" value="1"/>
</dbReference>
<feature type="region of interest" description="Disordered" evidence="1">
    <location>
        <begin position="1"/>
        <end position="41"/>
    </location>
</feature>
<evidence type="ECO:0000259" key="2">
    <source>
        <dbReference type="PROSITE" id="PS50234"/>
    </source>
</evidence>
<dbReference type="EMBL" id="LVJN01000015">
    <property type="protein sequence ID" value="OSM07093.1"/>
    <property type="molecule type" value="Genomic_DNA"/>
</dbReference>
<dbReference type="Pfam" id="PF12034">
    <property type="entry name" value="YfbK_C"/>
    <property type="match status" value="1"/>
</dbReference>
<dbReference type="InterPro" id="IPR002035">
    <property type="entry name" value="VWF_A"/>
</dbReference>
<dbReference type="Pfam" id="PF12450">
    <property type="entry name" value="vWF_A"/>
    <property type="match status" value="1"/>
</dbReference>
<dbReference type="Proteomes" id="UP000194003">
    <property type="component" value="Unassembled WGS sequence"/>
</dbReference>
<proteinExistence type="predicted"/>
<name>A0A1Y2K8P0_9PROT</name>
<reference evidence="3 4" key="1">
    <citation type="journal article" date="2016" name="BMC Genomics">
        <title>Combined genomic and structural analyses of a cultured magnetotactic bacterium reveals its niche adaptation to a dynamic environment.</title>
        <authorList>
            <person name="Araujo A.C."/>
            <person name="Morillo V."/>
            <person name="Cypriano J."/>
            <person name="Teixeira L.C."/>
            <person name="Leao P."/>
            <person name="Lyra S."/>
            <person name="Almeida L.G."/>
            <person name="Bazylinski D.A."/>
            <person name="Vasconcellos A.T."/>
            <person name="Abreu F."/>
            <person name="Lins U."/>
        </authorList>
    </citation>
    <scope>NUCLEOTIDE SEQUENCE [LARGE SCALE GENOMIC DNA]</scope>
    <source>
        <strain evidence="3 4">IT-1</strain>
    </source>
</reference>
<dbReference type="InterPro" id="IPR022156">
    <property type="entry name" value="Uncharacterised_YfbK_N"/>
</dbReference>
<dbReference type="PANTHER" id="PTHR10579:SF43">
    <property type="entry name" value="ZINC FINGER (C3HC4-TYPE RING FINGER) FAMILY PROTEIN"/>
    <property type="match status" value="1"/>
</dbReference>
<dbReference type="InterPro" id="IPR036465">
    <property type="entry name" value="vWFA_dom_sf"/>
</dbReference>
<dbReference type="SMART" id="SM00327">
    <property type="entry name" value="VWA"/>
    <property type="match status" value="1"/>
</dbReference>
<dbReference type="PROSITE" id="PS50234">
    <property type="entry name" value="VWFA"/>
    <property type="match status" value="1"/>
</dbReference>
<evidence type="ECO:0000256" key="1">
    <source>
        <dbReference type="SAM" id="MobiDB-lite"/>
    </source>
</evidence>
<dbReference type="Gene3D" id="3.40.50.410">
    <property type="entry name" value="von Willebrand factor, type A domain"/>
    <property type="match status" value="1"/>
</dbReference>
<keyword evidence="4" id="KW-1185">Reference proteome</keyword>
<evidence type="ECO:0000313" key="4">
    <source>
        <dbReference type="Proteomes" id="UP000194003"/>
    </source>
</evidence>
<feature type="domain" description="VWFA" evidence="2">
    <location>
        <begin position="141"/>
        <end position="326"/>
    </location>
</feature>
<dbReference type="STRING" id="1434232.MAIT1_03998"/>
<comment type="caution">
    <text evidence="3">The sequence shown here is derived from an EMBL/GenBank/DDBJ whole genome shotgun (WGS) entry which is preliminary data.</text>
</comment>
<protein>
    <submittedName>
        <fullName evidence="3">Putative von Willebrand factor type A</fullName>
    </submittedName>
</protein>